<feature type="transmembrane region" description="Helical" evidence="2">
    <location>
        <begin position="42"/>
        <end position="64"/>
    </location>
</feature>
<feature type="region of interest" description="Disordered" evidence="1">
    <location>
        <begin position="1"/>
        <end position="23"/>
    </location>
</feature>
<comment type="caution">
    <text evidence="4">The sequence shown here is derived from an EMBL/GenBank/DDBJ whole genome shotgun (WGS) entry which is preliminary data.</text>
</comment>
<reference evidence="3 6" key="2">
    <citation type="submission" date="2021-01" db="EMBL/GenBank/DDBJ databases">
        <title>Whole genome shotgun sequence of Cellulomonas oligotrophica NBRC 109435.</title>
        <authorList>
            <person name="Komaki H."/>
            <person name="Tamura T."/>
        </authorList>
    </citation>
    <scope>NUCLEOTIDE SEQUENCE [LARGE SCALE GENOMIC DNA]</scope>
    <source>
        <strain evidence="3 6">NBRC 109435</strain>
    </source>
</reference>
<keyword evidence="6" id="KW-1185">Reference proteome</keyword>
<dbReference type="RefSeq" id="WP_140458019.1">
    <property type="nucleotide sequence ID" value="NZ_BAABFI010000001.1"/>
</dbReference>
<dbReference type="Proteomes" id="UP000618382">
    <property type="component" value="Unassembled WGS sequence"/>
</dbReference>
<protein>
    <submittedName>
        <fullName evidence="3">ABC transporter, permease protein</fullName>
    </submittedName>
    <submittedName>
        <fullName evidence="4">ABC-2 type transport system permease protein</fullName>
    </submittedName>
</protein>
<feature type="transmembrane region" description="Helical" evidence="2">
    <location>
        <begin position="181"/>
        <end position="200"/>
    </location>
</feature>
<accession>A0A7Y9FFJ7</accession>
<evidence type="ECO:0000313" key="5">
    <source>
        <dbReference type="Proteomes" id="UP000577956"/>
    </source>
</evidence>
<dbReference type="AlphaFoldDB" id="A0A7Y9FFJ7"/>
<name>A0A7Y9FFJ7_9CELL</name>
<organism evidence="4 5">
    <name type="scientific">Cellulomonas oligotrophica</name>
    <dbReference type="NCBI Taxonomy" id="931536"/>
    <lineage>
        <taxon>Bacteria</taxon>
        <taxon>Bacillati</taxon>
        <taxon>Actinomycetota</taxon>
        <taxon>Actinomycetes</taxon>
        <taxon>Micrococcales</taxon>
        <taxon>Cellulomonadaceae</taxon>
        <taxon>Cellulomonas</taxon>
    </lineage>
</organism>
<feature type="transmembrane region" description="Helical" evidence="2">
    <location>
        <begin position="259"/>
        <end position="280"/>
    </location>
</feature>
<evidence type="ECO:0000313" key="4">
    <source>
        <dbReference type="EMBL" id="NYD86380.1"/>
    </source>
</evidence>
<proteinExistence type="predicted"/>
<feature type="transmembrane region" description="Helical" evidence="2">
    <location>
        <begin position="319"/>
        <end position="340"/>
    </location>
</feature>
<evidence type="ECO:0000313" key="3">
    <source>
        <dbReference type="EMBL" id="GIG32729.1"/>
    </source>
</evidence>
<reference evidence="4 5" key="1">
    <citation type="submission" date="2020-07" db="EMBL/GenBank/DDBJ databases">
        <title>Sequencing the genomes of 1000 actinobacteria strains.</title>
        <authorList>
            <person name="Klenk H.-P."/>
        </authorList>
    </citation>
    <scope>NUCLEOTIDE SEQUENCE [LARGE SCALE GENOMIC DNA]</scope>
    <source>
        <strain evidence="4 5">DSM 24482</strain>
    </source>
</reference>
<feature type="transmembrane region" description="Helical" evidence="2">
    <location>
        <begin position="105"/>
        <end position="125"/>
    </location>
</feature>
<keyword evidence="2" id="KW-0472">Membrane</keyword>
<feature type="transmembrane region" description="Helical" evidence="2">
    <location>
        <begin position="481"/>
        <end position="502"/>
    </location>
</feature>
<evidence type="ECO:0000256" key="1">
    <source>
        <dbReference type="SAM" id="MobiDB-lite"/>
    </source>
</evidence>
<feature type="transmembrane region" description="Helical" evidence="2">
    <location>
        <begin position="449"/>
        <end position="469"/>
    </location>
</feature>
<feature type="compositionally biased region" description="Low complexity" evidence="1">
    <location>
        <begin position="1"/>
        <end position="12"/>
    </location>
</feature>
<feature type="transmembrane region" description="Helical" evidence="2">
    <location>
        <begin position="360"/>
        <end position="388"/>
    </location>
</feature>
<dbReference type="Proteomes" id="UP000577956">
    <property type="component" value="Unassembled WGS sequence"/>
</dbReference>
<feature type="transmembrane region" description="Helical" evidence="2">
    <location>
        <begin position="207"/>
        <end position="225"/>
    </location>
</feature>
<feature type="transmembrane region" description="Helical" evidence="2">
    <location>
        <begin position="409"/>
        <end position="437"/>
    </location>
</feature>
<evidence type="ECO:0000256" key="2">
    <source>
        <dbReference type="SAM" id="Phobius"/>
    </source>
</evidence>
<dbReference type="EMBL" id="JACCBK010000001">
    <property type="protein sequence ID" value="NYD86380.1"/>
    <property type="molecule type" value="Genomic_DNA"/>
</dbReference>
<keyword evidence="2" id="KW-0812">Transmembrane</keyword>
<feature type="transmembrane region" description="Helical" evidence="2">
    <location>
        <begin position="146"/>
        <end position="169"/>
    </location>
</feature>
<dbReference type="EMBL" id="BONN01000004">
    <property type="protein sequence ID" value="GIG32729.1"/>
    <property type="molecule type" value="Genomic_DNA"/>
</dbReference>
<gene>
    <name evidence="4" type="ORF">BKA21_001929</name>
    <name evidence="3" type="ORF">Col01nite_18880</name>
</gene>
<sequence>MTAATHARTAPAAPAPAAPRPSTLTGTGRLLRLALRRDRVRIPVWVVSIAGLVGYFAVAIPVAYPDAAARQTRAAIMRDPSGALLSGPGYGLDDYTMGAMVTNEMLGMLAVAAALMSAFLVVRHTRAEEEIGRTDLVRAGVAGRHAPLAAGVLDALVANAAVALALVGALVGTGLAVDGSVAVALGVAGVGVVFTGVAAVTAQVASTARAATGSAGALVGLAFLLRGVGDAQQTGGSALSWASPIGWAQQTRAFVDLRWWPLALHALLAVLLLVGAWALVGRRDVGAGLLTVRPGRGAAAAWLRTPLGLTARLERTATISWAAGLGVFGLLTGSMSPGIVDSFAAQPELATVFGASGDDLLRGTLSAFLGFFAMAVAVFAVVTVHRLGREESWGRAAVVLASAVGRPRWLLAHVGVALGGGTVLLLVCGVTLGVGAAGSVGDAGLVVDLTLAALVHLPTVALFTVLAAAVHGAGLPSWTTWAALVASIVVGLYGPLLDLPAAVLDAAPFGLVPALPAEAFELAPVLGVGAGAAALLGVALVLHRRRDLRA</sequence>
<keyword evidence="2" id="KW-1133">Transmembrane helix</keyword>
<feature type="transmembrane region" description="Helical" evidence="2">
    <location>
        <begin position="522"/>
        <end position="542"/>
    </location>
</feature>
<evidence type="ECO:0000313" key="6">
    <source>
        <dbReference type="Proteomes" id="UP000618382"/>
    </source>
</evidence>